<dbReference type="InterPro" id="IPR046931">
    <property type="entry name" value="HTH_61"/>
</dbReference>
<evidence type="ECO:0000259" key="7">
    <source>
        <dbReference type="PROSITE" id="PS51192"/>
    </source>
</evidence>
<dbReference type="PROSITE" id="PS51192">
    <property type="entry name" value="HELICASE_ATP_BIND_1"/>
    <property type="match status" value="1"/>
</dbReference>
<feature type="compositionally biased region" description="Basic and acidic residues" evidence="6">
    <location>
        <begin position="1121"/>
        <end position="1132"/>
    </location>
</feature>
<dbReference type="GO" id="GO:0043138">
    <property type="term" value="F:3'-5' DNA helicase activity"/>
    <property type="evidence" value="ECO:0007669"/>
    <property type="project" value="UniProtKB-EC"/>
</dbReference>
<gene>
    <name evidence="9" type="ORF">BKA55DRAFT_499851</name>
</gene>
<dbReference type="InterPro" id="IPR014001">
    <property type="entry name" value="Helicase_ATP-bd"/>
</dbReference>
<evidence type="ECO:0000256" key="2">
    <source>
        <dbReference type="ARBA" id="ARBA00022801"/>
    </source>
</evidence>
<dbReference type="InterPro" id="IPR036390">
    <property type="entry name" value="WH_DNA-bd_sf"/>
</dbReference>
<dbReference type="FunFam" id="1.10.3380.20:FF:000005">
    <property type="entry name" value="DNA-directed DNA polymerase theta, putative"/>
    <property type="match status" value="1"/>
</dbReference>
<comment type="catalytic activity">
    <reaction evidence="5">
        <text>ATP + H2O = ADP + phosphate + H(+)</text>
        <dbReference type="Rhea" id="RHEA:13065"/>
        <dbReference type="ChEBI" id="CHEBI:15377"/>
        <dbReference type="ChEBI" id="CHEBI:15378"/>
        <dbReference type="ChEBI" id="CHEBI:30616"/>
        <dbReference type="ChEBI" id="CHEBI:43474"/>
        <dbReference type="ChEBI" id="CHEBI:456216"/>
        <dbReference type="EC" id="5.6.2.4"/>
    </reaction>
</comment>
<dbReference type="Pfam" id="PF00270">
    <property type="entry name" value="DEAD"/>
    <property type="match status" value="1"/>
</dbReference>
<dbReference type="InterPro" id="IPR001650">
    <property type="entry name" value="Helicase_C-like"/>
</dbReference>
<evidence type="ECO:0000256" key="6">
    <source>
        <dbReference type="SAM" id="MobiDB-lite"/>
    </source>
</evidence>
<dbReference type="Gene3D" id="3.40.50.300">
    <property type="entry name" value="P-loop containing nucleotide triphosphate hydrolases"/>
    <property type="match status" value="2"/>
</dbReference>
<dbReference type="GO" id="GO:0003676">
    <property type="term" value="F:nucleic acid binding"/>
    <property type="evidence" value="ECO:0007669"/>
    <property type="project" value="InterPro"/>
</dbReference>
<dbReference type="InterPro" id="IPR048960">
    <property type="entry name" value="POLQ-like_helical"/>
</dbReference>
<feature type="region of interest" description="Disordered" evidence="6">
    <location>
        <begin position="1079"/>
        <end position="1139"/>
    </location>
</feature>
<dbReference type="SMART" id="SM00487">
    <property type="entry name" value="DEXDc"/>
    <property type="match status" value="1"/>
</dbReference>
<evidence type="ECO:0000256" key="4">
    <source>
        <dbReference type="ARBA" id="ARBA00022840"/>
    </source>
</evidence>
<organism evidence="9 10">
    <name type="scientific">Fusarium redolens</name>
    <dbReference type="NCBI Taxonomy" id="48865"/>
    <lineage>
        <taxon>Eukaryota</taxon>
        <taxon>Fungi</taxon>
        <taxon>Dikarya</taxon>
        <taxon>Ascomycota</taxon>
        <taxon>Pezizomycotina</taxon>
        <taxon>Sordariomycetes</taxon>
        <taxon>Hypocreomycetidae</taxon>
        <taxon>Hypocreales</taxon>
        <taxon>Nectriaceae</taxon>
        <taxon>Fusarium</taxon>
        <taxon>Fusarium redolens species complex</taxon>
    </lineage>
</organism>
<dbReference type="EMBL" id="JAGMUX010000002">
    <property type="protein sequence ID" value="KAH7267269.1"/>
    <property type="molecule type" value="Genomic_DNA"/>
</dbReference>
<dbReference type="InterPro" id="IPR050474">
    <property type="entry name" value="Hel308_SKI2-like"/>
</dbReference>
<dbReference type="Gene3D" id="1.10.3380.20">
    <property type="match status" value="1"/>
</dbReference>
<keyword evidence="1" id="KW-0547">Nucleotide-binding</keyword>
<dbReference type="GO" id="GO:0005524">
    <property type="term" value="F:ATP binding"/>
    <property type="evidence" value="ECO:0007669"/>
    <property type="project" value="UniProtKB-KW"/>
</dbReference>
<dbReference type="SUPFAM" id="SSF52540">
    <property type="entry name" value="P-loop containing nucleoside triphosphate hydrolases"/>
    <property type="match status" value="1"/>
</dbReference>
<dbReference type="RefSeq" id="XP_046055088.1">
    <property type="nucleotide sequence ID" value="XM_046186691.1"/>
</dbReference>
<protein>
    <recommendedName>
        <fullName evidence="11">DNA polymerase theta</fullName>
    </recommendedName>
</protein>
<evidence type="ECO:0000256" key="1">
    <source>
        <dbReference type="ARBA" id="ARBA00022741"/>
    </source>
</evidence>
<dbReference type="Pfam" id="PF20470">
    <property type="entry name" value="HTH_61"/>
    <property type="match status" value="1"/>
</dbReference>
<comment type="caution">
    <text evidence="9">The sequence shown here is derived from an EMBL/GenBank/DDBJ whole genome shotgun (WGS) entry which is preliminary data.</text>
</comment>
<dbReference type="SMART" id="SM00490">
    <property type="entry name" value="HELICc"/>
    <property type="match status" value="1"/>
</dbReference>
<accession>A0A9P9KRN8</accession>
<dbReference type="GeneID" id="70216645"/>
<evidence type="ECO:0008006" key="11">
    <source>
        <dbReference type="Google" id="ProtNLM"/>
    </source>
</evidence>
<feature type="compositionally biased region" description="Low complexity" evidence="6">
    <location>
        <begin position="1095"/>
        <end position="1110"/>
    </location>
</feature>
<dbReference type="PANTHER" id="PTHR47961:SF6">
    <property type="entry name" value="DNA-DIRECTED DNA POLYMERASE"/>
    <property type="match status" value="1"/>
</dbReference>
<sequence>MKSMRGLLHTTSVETTNEQKTTFATTSVAGHKRSLSTTGEEHHFRAATSRATVQFQRAVSLPSAPPRISASRIVRLDERVGPSEYSQRRAIAATPTSSCDPELELSHPTYDLPQQLVDNFASLGIKQIYPWQKSCLKGPGLLTGEKNLVYCAPTGGGKSLVADVLMLKRILEKKGTKALLVLPYVALVQEKVRWLRSVVQGLRFASETTVDDDKRIWRRRADENTVRVVGFFGGGKVRATWADFDIGVCTLEKANALVNTAIDDCSISKLRAVVLDELHMVDDDHRGYLLELVATKLLSLEQRVQIVGMSATLSNMDMMAQWLDGHCYETRYRPVPIEEHLVYDGNIYPAGSTSSLIKTAAQLNSRSTQTQAQMRPIRRIEPSTHKELRDPVLNAVVTLAHETAVAGFGALVFAGSRGMCESDARWISRAMPQPHELKPDVVDRRMDLLGELRSLNTGVDPVLEETVLYGVAFHLKHAGLTTEERDLIVAAYDSGTLLVCVATCSLAAGINLPARRVILHNCRMGREFVGPSMLRQMRGRAGRQGKAPIGETYLCCRENDLEQVIELMNAELPAVASCLNTENRRIQRALLEVISIRLATSHESILDYFSKSLLSHTHSARFVNDCITSSLEEIESMGFVTSDSLSMFTATQLGRAIVASAIDPDDGVFVHNELGRALQAFVMDGEMHVLYTFTPVQEFGVMVNWQVFRNEMEGLDESGLRVLRLLGIKPTTILKLAQGATLRETTPEERQVARVHRRFYLALQLRDLCNEIPIHIVARKYDVPRGMVQNLSQTCQGFAAGMIKFCEQMGWGVMAAALEHFSDRLVAGARADLLALAKIPFIKSRTARVFWENGFRTVATIANADPAELLPVLMQAQPNKIRLKGKDNEKYEEKLLVKAKVISDAASKIWSEPEAANGSDFGCECRRVIDGCMQRVGWAGVQRLKEACASQVGVNTSKTLSTNTKCKDDDFVMAENAENAELAGSTVTVHTLADAMGVPQPQVIVIDRDYQEEKGENLPSTTEDLWVSSADDRYCSAPVPIRVGPLNNMQTFYVHRDILIQAEWFQKALCGNFREATEQGKGIEVDPEPAEASDSSSSSSSTSSGSSGTSWRRRRRARQTRLAEAEENQEKHPGHHRPGCPCPRCLARRDFSRCWQCGAQRSREGNAPVPLPYGRGAPRRGMHPPGVFPPPVSIPMPPHQSQPERITGEDLRTWFLAYELNLDVYICATRYLMDDFRKAVMRSCVDMLETAGWDAAQPKMMHLCRKLYLSVPEVDDLLKMVMARVGFLQPLLWKRAPVETNEFLVSNPELAATILRETVMRHSQPTADLPSMEHIRTTAYEDEWHNLGRTSARTRAYH</sequence>
<evidence type="ECO:0000256" key="3">
    <source>
        <dbReference type="ARBA" id="ARBA00022806"/>
    </source>
</evidence>
<reference evidence="9" key="1">
    <citation type="journal article" date="2021" name="Nat. Commun.">
        <title>Genetic determinants of endophytism in the Arabidopsis root mycobiome.</title>
        <authorList>
            <person name="Mesny F."/>
            <person name="Miyauchi S."/>
            <person name="Thiergart T."/>
            <person name="Pickel B."/>
            <person name="Atanasova L."/>
            <person name="Karlsson M."/>
            <person name="Huettel B."/>
            <person name="Barry K.W."/>
            <person name="Haridas S."/>
            <person name="Chen C."/>
            <person name="Bauer D."/>
            <person name="Andreopoulos W."/>
            <person name="Pangilinan J."/>
            <person name="LaButti K."/>
            <person name="Riley R."/>
            <person name="Lipzen A."/>
            <person name="Clum A."/>
            <person name="Drula E."/>
            <person name="Henrissat B."/>
            <person name="Kohler A."/>
            <person name="Grigoriev I.V."/>
            <person name="Martin F.M."/>
            <person name="Hacquard S."/>
        </authorList>
    </citation>
    <scope>NUCLEOTIDE SEQUENCE</scope>
    <source>
        <strain evidence="9">MPI-CAGE-AT-0023</strain>
    </source>
</reference>
<evidence type="ECO:0000259" key="8">
    <source>
        <dbReference type="PROSITE" id="PS51194"/>
    </source>
</evidence>
<dbReference type="Pfam" id="PF00271">
    <property type="entry name" value="Helicase_C"/>
    <property type="match status" value="1"/>
</dbReference>
<dbReference type="PROSITE" id="PS51194">
    <property type="entry name" value="HELICASE_CTER"/>
    <property type="match status" value="1"/>
</dbReference>
<dbReference type="InterPro" id="IPR027417">
    <property type="entry name" value="P-loop_NTPase"/>
</dbReference>
<evidence type="ECO:0000313" key="9">
    <source>
        <dbReference type="EMBL" id="KAH7267269.1"/>
    </source>
</evidence>
<keyword evidence="3" id="KW-0347">Helicase</keyword>
<dbReference type="PANTHER" id="PTHR47961">
    <property type="entry name" value="DNA POLYMERASE THETA, PUTATIVE (AFU_ORTHOLOGUE AFUA_1G05260)-RELATED"/>
    <property type="match status" value="1"/>
</dbReference>
<feature type="compositionally biased region" description="Polar residues" evidence="6">
    <location>
        <begin position="9"/>
        <end position="20"/>
    </location>
</feature>
<dbReference type="Pfam" id="PF21099">
    <property type="entry name" value="POLQ_helical"/>
    <property type="match status" value="1"/>
</dbReference>
<dbReference type="CDD" id="cd18026">
    <property type="entry name" value="DEXHc_POLQ-like"/>
    <property type="match status" value="1"/>
</dbReference>
<dbReference type="GO" id="GO:0016787">
    <property type="term" value="F:hydrolase activity"/>
    <property type="evidence" value="ECO:0007669"/>
    <property type="project" value="UniProtKB-KW"/>
</dbReference>
<dbReference type="InterPro" id="IPR011545">
    <property type="entry name" value="DEAD/DEAH_box_helicase_dom"/>
</dbReference>
<dbReference type="SUPFAM" id="SSF46785">
    <property type="entry name" value="Winged helix' DNA-binding domain"/>
    <property type="match status" value="1"/>
</dbReference>
<dbReference type="InterPro" id="IPR057220">
    <property type="entry name" value="DUF7898"/>
</dbReference>
<dbReference type="Pfam" id="PF25453">
    <property type="entry name" value="DUF7898"/>
    <property type="match status" value="1"/>
</dbReference>
<keyword evidence="4" id="KW-0067">ATP-binding</keyword>
<evidence type="ECO:0000256" key="5">
    <source>
        <dbReference type="ARBA" id="ARBA00048988"/>
    </source>
</evidence>
<keyword evidence="2" id="KW-0378">Hydrolase</keyword>
<feature type="domain" description="Helicase ATP-binding" evidence="7">
    <location>
        <begin position="139"/>
        <end position="331"/>
    </location>
</feature>
<proteinExistence type="predicted"/>
<dbReference type="SUPFAM" id="SSF158702">
    <property type="entry name" value="Sec63 N-terminal domain-like"/>
    <property type="match status" value="1"/>
</dbReference>
<name>A0A9P9KRN8_FUSRE</name>
<keyword evidence="10" id="KW-1185">Reference proteome</keyword>
<feature type="domain" description="Helicase C-terminal" evidence="8">
    <location>
        <begin position="391"/>
        <end position="587"/>
    </location>
</feature>
<evidence type="ECO:0000313" key="10">
    <source>
        <dbReference type="Proteomes" id="UP000720189"/>
    </source>
</evidence>
<dbReference type="Proteomes" id="UP000720189">
    <property type="component" value="Unassembled WGS sequence"/>
</dbReference>
<feature type="region of interest" description="Disordered" evidence="6">
    <location>
        <begin position="1"/>
        <end position="20"/>
    </location>
</feature>
<dbReference type="OrthoDB" id="2320933at2759"/>